<sequence length="780" mass="84143">MTFTLAYESRKLNFAAQLKIFRSVKVINTSYFKQIGWGSVSYAAWLACCPLVVLADEPWPTAQLAPTGYSAAINSPTADVLPWGGAGLSLSNSNPERARKRSDGSFGSVNAGFGLLPGLELVGRLAYEGDLDCNLYFKPCTGGQRDLSVGAKYQLPIELPLDTRLALGFTDYGGGTTNYRSYYGVATSTWGPLDLSLGYGRPKAASALLDGGFGSVVLRLDDHWAAALEHDSREARLGLNYVRPLTRDLALRVGASRKLTDSTGQQAWQMNAALNWVMGQTPEPFLPRRAPAAPMASAGADVAASPWSSAAPSQLVPQPLSQSDLQPPLSPQAQLTAEGLAQALQASGFAQISVRHSPAQSGQPALWQVRAESRRWRQSQIDALGAALAAWLKPVGATAADELLLTLTYQREPVLHAYTNATCLDGWLQGWTRCAGMAGMAEVEGQPGRALWLSRDGEWPAAVQARLQSRREAASPDSAQQAFVDAGPAWLPQFEIGPGLRTAVGTELGLFDYSLALELGTEVNLAPGLFWQGVLSAPMLHSNDFKDGQAFAGYRPQELGFDSSLLSYWKALPHGVAAQASAGYIDRNYRGGMVEGLWMTEDGRWRLSATAGRFEHEITAARQTPLLGSARWSLVPGAWQLEATAGRFLGGDQGYNLASHHWFGDTMIRLFYRDSQGDAGTAMAAQRKFVGFTLSLPLGPKAAQELGPVTLRGSDRFAWGLQTKVGDKDNILTQGYGEQPRARHGLRTDVTDFDRNGRDDMLANSARLRAVLAQQLAAPR</sequence>
<dbReference type="InterPro" id="IPR010344">
    <property type="entry name" value="YbjH"/>
</dbReference>
<organism evidence="2 3">
    <name type="scientific">Malikia spinosa</name>
    <dbReference type="NCBI Taxonomy" id="86180"/>
    <lineage>
        <taxon>Bacteria</taxon>
        <taxon>Pseudomonadati</taxon>
        <taxon>Pseudomonadota</taxon>
        <taxon>Betaproteobacteria</taxon>
        <taxon>Burkholderiales</taxon>
        <taxon>Comamonadaceae</taxon>
        <taxon>Malikia</taxon>
    </lineage>
</organism>
<proteinExistence type="predicted"/>
<dbReference type="EMBL" id="VYSB01000014">
    <property type="protein sequence ID" value="MYZ52987.1"/>
    <property type="molecule type" value="Genomic_DNA"/>
</dbReference>
<protein>
    <submittedName>
        <fullName evidence="2">YjbH domain-containing protein</fullName>
    </submittedName>
</protein>
<comment type="caution">
    <text evidence="2">The sequence shown here is derived from an EMBL/GenBank/DDBJ whole genome shotgun (WGS) entry which is preliminary data.</text>
</comment>
<evidence type="ECO:0000313" key="2">
    <source>
        <dbReference type="EMBL" id="MYZ52987.1"/>
    </source>
</evidence>
<evidence type="ECO:0000256" key="1">
    <source>
        <dbReference type="SAM" id="MobiDB-lite"/>
    </source>
</evidence>
<feature type="region of interest" description="Disordered" evidence="1">
    <location>
        <begin position="310"/>
        <end position="329"/>
    </location>
</feature>
<evidence type="ECO:0000313" key="3">
    <source>
        <dbReference type="Proteomes" id="UP000481947"/>
    </source>
</evidence>
<gene>
    <name evidence="2" type="ORF">F5985_12800</name>
</gene>
<dbReference type="Proteomes" id="UP000481947">
    <property type="component" value="Unassembled WGS sequence"/>
</dbReference>
<name>A0A7C9IZ44_9BURK</name>
<reference evidence="2 3" key="1">
    <citation type="submission" date="2019-09" db="EMBL/GenBank/DDBJ databases">
        <title>Identification of Malikia spinosa a prominent benzene-, toluene-, and ethylbenzene-degrading bacterium: enrichment, isolation and whole genome sequencing.</title>
        <authorList>
            <person name="Tancsics A."/>
            <person name="Revesz F."/>
            <person name="Kriszt B."/>
        </authorList>
    </citation>
    <scope>NUCLEOTIDE SEQUENCE [LARGE SCALE GENOMIC DNA]</scope>
    <source>
        <strain evidence="2 3">AB6</strain>
    </source>
</reference>
<accession>A0A7C9IZ44</accession>
<dbReference type="AlphaFoldDB" id="A0A7C9IZ44"/>
<dbReference type="Pfam" id="PF06082">
    <property type="entry name" value="YjbH"/>
    <property type="match status" value="2"/>
</dbReference>